<feature type="compositionally biased region" description="Basic and acidic residues" evidence="1">
    <location>
        <begin position="55"/>
        <end position="70"/>
    </location>
</feature>
<dbReference type="EMBL" id="JBHSKG010000009">
    <property type="protein sequence ID" value="MFC5140166.1"/>
    <property type="molecule type" value="Genomic_DNA"/>
</dbReference>
<feature type="region of interest" description="Disordered" evidence="1">
    <location>
        <begin position="1"/>
        <end position="149"/>
    </location>
</feature>
<protein>
    <submittedName>
        <fullName evidence="2">Uncharacterized protein</fullName>
    </submittedName>
</protein>
<gene>
    <name evidence="2" type="ORF">ACFPK1_18135</name>
</gene>
<keyword evidence="3" id="KW-1185">Reference proteome</keyword>
<reference evidence="3" key="1">
    <citation type="journal article" date="2019" name="Int. J. Syst. Evol. Microbiol.">
        <title>The Global Catalogue of Microorganisms (GCM) 10K type strain sequencing project: providing services to taxonomists for standard genome sequencing and annotation.</title>
        <authorList>
            <consortium name="The Broad Institute Genomics Platform"/>
            <consortium name="The Broad Institute Genome Sequencing Center for Infectious Disease"/>
            <person name="Wu L."/>
            <person name="Ma J."/>
        </authorList>
    </citation>
    <scope>NUCLEOTIDE SEQUENCE [LARGE SCALE GENOMIC DNA]</scope>
    <source>
        <strain evidence="3">XZYJ18</strain>
    </source>
</reference>
<sequence>MASNAWERAQDAIAHAHQRATERDEDVVTPDTAVSPFDASSTTVLPHALTSRRGPGHDPDLTQRLQRGDVRPPNGHANGHHRAPSSDDDEDATTVRFETRPAAHPGTSPFPANPFPGGPGPQAADREPDRDETPAAEPRRPWWRRLFGG</sequence>
<comment type="caution">
    <text evidence="2">The sequence shown here is derived from an EMBL/GenBank/DDBJ whole genome shotgun (WGS) entry which is preliminary data.</text>
</comment>
<evidence type="ECO:0000313" key="3">
    <source>
        <dbReference type="Proteomes" id="UP001596175"/>
    </source>
</evidence>
<dbReference type="Proteomes" id="UP001596175">
    <property type="component" value="Unassembled WGS sequence"/>
</dbReference>
<evidence type="ECO:0000256" key="1">
    <source>
        <dbReference type="SAM" id="MobiDB-lite"/>
    </source>
</evidence>
<dbReference type="RefSeq" id="WP_378022333.1">
    <property type="nucleotide sequence ID" value="NZ_JBHSKG010000009.1"/>
</dbReference>
<accession>A0ABV9ZHY8</accession>
<proteinExistence type="predicted"/>
<organism evidence="2 3">
    <name type="scientific">Actinomycetospora rhizophila</name>
    <dbReference type="NCBI Taxonomy" id="1416876"/>
    <lineage>
        <taxon>Bacteria</taxon>
        <taxon>Bacillati</taxon>
        <taxon>Actinomycetota</taxon>
        <taxon>Actinomycetes</taxon>
        <taxon>Pseudonocardiales</taxon>
        <taxon>Pseudonocardiaceae</taxon>
        <taxon>Actinomycetospora</taxon>
    </lineage>
</organism>
<evidence type="ECO:0000313" key="2">
    <source>
        <dbReference type="EMBL" id="MFC5140166.1"/>
    </source>
</evidence>
<name>A0ABV9ZHY8_9PSEU</name>
<feature type="compositionally biased region" description="Basic and acidic residues" evidence="1">
    <location>
        <begin position="124"/>
        <end position="140"/>
    </location>
</feature>